<dbReference type="OrthoDB" id="9429454at2"/>
<name>A0A0A0DCB1_9PROT</name>
<dbReference type="Proteomes" id="UP000029995">
    <property type="component" value="Unassembled WGS sequence"/>
</dbReference>
<protein>
    <submittedName>
        <fullName evidence="1">Uncharacterized protein</fullName>
    </submittedName>
</protein>
<proteinExistence type="predicted"/>
<dbReference type="AlphaFoldDB" id="A0A0A0DCB1"/>
<comment type="caution">
    <text evidence="1">The sequence shown here is derived from an EMBL/GenBank/DDBJ whole genome shotgun (WGS) entry which is preliminary data.</text>
</comment>
<dbReference type="EMBL" id="JANX01000013">
    <property type="protein sequence ID" value="KGM35749.1"/>
    <property type="molecule type" value="Genomic_DNA"/>
</dbReference>
<gene>
    <name evidence="1" type="ORF">P409_02620</name>
</gene>
<organism evidence="1 2">
    <name type="scientific">Inquilinus limosus MP06</name>
    <dbReference type="NCBI Taxonomy" id="1398085"/>
    <lineage>
        <taxon>Bacteria</taxon>
        <taxon>Pseudomonadati</taxon>
        <taxon>Pseudomonadota</taxon>
        <taxon>Alphaproteobacteria</taxon>
        <taxon>Rhodospirillales</taxon>
        <taxon>Rhodospirillaceae</taxon>
        <taxon>Inquilinus</taxon>
    </lineage>
</organism>
<accession>A0A0A0DCB1</accession>
<reference evidence="1 2" key="1">
    <citation type="submission" date="2014-01" db="EMBL/GenBank/DDBJ databases">
        <title>Genome sequence determination for a cystic fibrosis isolate, Inquilinus limosus.</title>
        <authorList>
            <person name="Pino M."/>
            <person name="Di Conza J."/>
            <person name="Gutkind G."/>
        </authorList>
    </citation>
    <scope>NUCLEOTIDE SEQUENCE [LARGE SCALE GENOMIC DNA]</scope>
    <source>
        <strain evidence="1 2">MP06</strain>
    </source>
</reference>
<dbReference type="RefSeq" id="WP_034831499.1">
    <property type="nucleotide sequence ID" value="NZ_JANX01000013.1"/>
</dbReference>
<evidence type="ECO:0000313" key="2">
    <source>
        <dbReference type="Proteomes" id="UP000029995"/>
    </source>
</evidence>
<sequence length="98" mass="10609">MQTWQVTNPAGDPIVIQGEDLVSAMSRHREALLDLAFPGGVDAVETAWMHWDQDLLGGEGAIELILTCQRDGAEREGRVLIHAAPGEIAPDTGRAVFF</sequence>
<evidence type="ECO:0000313" key="1">
    <source>
        <dbReference type="EMBL" id="KGM35749.1"/>
    </source>
</evidence>